<keyword evidence="3" id="KW-1185">Reference proteome</keyword>
<proteinExistence type="predicted"/>
<accession>A0A4Q1SDV6</accession>
<evidence type="ECO:0000313" key="2">
    <source>
        <dbReference type="EMBL" id="RXS95251.1"/>
    </source>
</evidence>
<dbReference type="PANTHER" id="PTHR31270">
    <property type="entry name" value="GLUTAMINYL-PEPTIDE CYCLOTRANSFERASE"/>
    <property type="match status" value="1"/>
</dbReference>
<keyword evidence="1" id="KW-0732">Signal</keyword>
<dbReference type="Gene3D" id="2.130.10.10">
    <property type="entry name" value="YVTN repeat-like/Quinoprotein amine dehydrogenase"/>
    <property type="match status" value="1"/>
</dbReference>
<dbReference type="InterPro" id="IPR007788">
    <property type="entry name" value="QCT"/>
</dbReference>
<name>A0A4Q1SDV6_9BACT</name>
<protein>
    <submittedName>
        <fullName evidence="2">Glutaminyl-peptide cyclotransferase</fullName>
    </submittedName>
</protein>
<feature type="chain" id="PRO_5020644238" evidence="1">
    <location>
        <begin position="23"/>
        <end position="252"/>
    </location>
</feature>
<dbReference type="InterPro" id="IPR011044">
    <property type="entry name" value="Quino_amine_DH_bsu"/>
</dbReference>
<dbReference type="Pfam" id="PF05096">
    <property type="entry name" value="Glu_cyclase_2"/>
    <property type="match status" value="1"/>
</dbReference>
<organism evidence="2 3">
    <name type="scientific">Silvibacterium dinghuense</name>
    <dbReference type="NCBI Taxonomy" id="1560006"/>
    <lineage>
        <taxon>Bacteria</taxon>
        <taxon>Pseudomonadati</taxon>
        <taxon>Acidobacteriota</taxon>
        <taxon>Terriglobia</taxon>
        <taxon>Terriglobales</taxon>
        <taxon>Acidobacteriaceae</taxon>
        <taxon>Silvibacterium</taxon>
    </lineage>
</organism>
<dbReference type="InterPro" id="IPR015943">
    <property type="entry name" value="WD40/YVTN_repeat-like_dom_sf"/>
</dbReference>
<dbReference type="OrthoDB" id="9783700at2"/>
<sequence length="252" mass="28743">MRRFRPIFLALFFSALLSRAFAQDTYRIVHTYPHDPESFTQGLVFVDGHLYESTGLNGRSSLRMDDLETGHALQKLDIDPKYFAEGLTNWGSTLVQLTWKANTAFVYDRFSFRQLKTFHYDGEGWGLTQDGHSLILSDGTATLRFLNPETFAVRRRITVSDHGIPVKELNELEYIHGEIYANIWFQKRIARISPATGKVLSWIDLSGLVADAGVTDENAVLNGIAYDAQHDRLFVTGKLWPKLYEIKIVKQP</sequence>
<evidence type="ECO:0000313" key="3">
    <source>
        <dbReference type="Proteomes" id="UP000290253"/>
    </source>
</evidence>
<dbReference type="EMBL" id="SDMK01000002">
    <property type="protein sequence ID" value="RXS95251.1"/>
    <property type="molecule type" value="Genomic_DNA"/>
</dbReference>
<dbReference type="AlphaFoldDB" id="A0A4Q1SDV6"/>
<evidence type="ECO:0000256" key="1">
    <source>
        <dbReference type="SAM" id="SignalP"/>
    </source>
</evidence>
<dbReference type="PANTHER" id="PTHR31270:SF1">
    <property type="entry name" value="GLUTAMINYL-PEPTIDE CYCLOTRANSFERASE"/>
    <property type="match status" value="1"/>
</dbReference>
<keyword evidence="2" id="KW-0808">Transferase</keyword>
<dbReference type="GO" id="GO:0016603">
    <property type="term" value="F:glutaminyl-peptide cyclotransferase activity"/>
    <property type="evidence" value="ECO:0007669"/>
    <property type="project" value="InterPro"/>
</dbReference>
<dbReference type="SUPFAM" id="SSF50969">
    <property type="entry name" value="YVTN repeat-like/Quinoprotein amine dehydrogenase"/>
    <property type="match status" value="1"/>
</dbReference>
<dbReference type="Proteomes" id="UP000290253">
    <property type="component" value="Unassembled WGS sequence"/>
</dbReference>
<gene>
    <name evidence="2" type="ORF">ESZ00_11685</name>
</gene>
<dbReference type="RefSeq" id="WP_129208449.1">
    <property type="nucleotide sequence ID" value="NZ_BMGU01000003.1"/>
</dbReference>
<feature type="signal peptide" evidence="1">
    <location>
        <begin position="1"/>
        <end position="22"/>
    </location>
</feature>
<comment type="caution">
    <text evidence="2">The sequence shown here is derived from an EMBL/GenBank/DDBJ whole genome shotgun (WGS) entry which is preliminary data.</text>
</comment>
<reference evidence="2 3" key="1">
    <citation type="journal article" date="2016" name="Int. J. Syst. Evol. Microbiol.">
        <title>Acidipila dinghuensis sp. nov., an acidobacterium isolated from forest soil.</title>
        <authorList>
            <person name="Jiang Y.W."/>
            <person name="Wang J."/>
            <person name="Chen M.H."/>
            <person name="Lv Y.Y."/>
            <person name="Qiu L.H."/>
        </authorList>
    </citation>
    <scope>NUCLEOTIDE SEQUENCE [LARGE SCALE GENOMIC DNA]</scope>
    <source>
        <strain evidence="2 3">DHOF10</strain>
    </source>
</reference>